<protein>
    <submittedName>
        <fullName evidence="1">Uncharacterized protein</fullName>
    </submittedName>
</protein>
<dbReference type="EnsemblPlants" id="MELO3C008374.2.1">
    <property type="protein sequence ID" value="MELO3C008374.2.1"/>
    <property type="gene ID" value="MELO3C008374.2"/>
</dbReference>
<dbReference type="AlphaFoldDB" id="A0A9I9CTY1"/>
<accession>A0A9I9CTY1</accession>
<name>A0A9I9CTY1_CUCME</name>
<sequence length="53" mass="5577">MGEGQGAFSLLAVIHIDNVKVAAAGVTLAKEEQFFWHKEMAMSVGKGEAEGEG</sequence>
<dbReference type="Gramene" id="MELO3C008374.2.1">
    <property type="protein sequence ID" value="MELO3C008374.2.1"/>
    <property type="gene ID" value="MELO3C008374.2"/>
</dbReference>
<proteinExistence type="predicted"/>
<evidence type="ECO:0000313" key="1">
    <source>
        <dbReference type="EnsemblPlants" id="MELO3C008374.2.1"/>
    </source>
</evidence>
<reference evidence="1" key="1">
    <citation type="submission" date="2023-03" db="UniProtKB">
        <authorList>
            <consortium name="EnsemblPlants"/>
        </authorList>
    </citation>
    <scope>IDENTIFICATION</scope>
</reference>
<organism evidence="1">
    <name type="scientific">Cucumis melo</name>
    <name type="common">Muskmelon</name>
    <dbReference type="NCBI Taxonomy" id="3656"/>
    <lineage>
        <taxon>Eukaryota</taxon>
        <taxon>Viridiplantae</taxon>
        <taxon>Streptophyta</taxon>
        <taxon>Embryophyta</taxon>
        <taxon>Tracheophyta</taxon>
        <taxon>Spermatophyta</taxon>
        <taxon>Magnoliopsida</taxon>
        <taxon>eudicotyledons</taxon>
        <taxon>Gunneridae</taxon>
        <taxon>Pentapetalae</taxon>
        <taxon>rosids</taxon>
        <taxon>fabids</taxon>
        <taxon>Cucurbitales</taxon>
        <taxon>Cucurbitaceae</taxon>
        <taxon>Benincaseae</taxon>
        <taxon>Cucumis</taxon>
    </lineage>
</organism>